<reference evidence="1" key="1">
    <citation type="submission" date="2019-08" db="EMBL/GenBank/DDBJ databases">
        <authorList>
            <person name="Kucharzyk K."/>
            <person name="Murdoch R.W."/>
            <person name="Higgins S."/>
            <person name="Loffler F."/>
        </authorList>
    </citation>
    <scope>NUCLEOTIDE SEQUENCE</scope>
</reference>
<sequence>MNASSCTNLSKQLIFATIAGSSLIASANCEYYNTPEPSIVANYSNLTPTYPWDCNIQNDLLSPEELQYETVMAFASKLITESIDIDEDIQAAVNKIFWDLL</sequence>
<proteinExistence type="predicted"/>
<name>A0A645HW86_9ZZZZ</name>
<accession>A0A645HW86</accession>
<protein>
    <submittedName>
        <fullName evidence="1">Uncharacterized protein</fullName>
    </submittedName>
</protein>
<organism evidence="1">
    <name type="scientific">bioreactor metagenome</name>
    <dbReference type="NCBI Taxonomy" id="1076179"/>
    <lineage>
        <taxon>unclassified sequences</taxon>
        <taxon>metagenomes</taxon>
        <taxon>ecological metagenomes</taxon>
    </lineage>
</organism>
<dbReference type="AlphaFoldDB" id="A0A645HW86"/>
<comment type="caution">
    <text evidence="1">The sequence shown here is derived from an EMBL/GenBank/DDBJ whole genome shotgun (WGS) entry which is preliminary data.</text>
</comment>
<dbReference type="EMBL" id="VSSQ01100204">
    <property type="protein sequence ID" value="MPN42459.1"/>
    <property type="molecule type" value="Genomic_DNA"/>
</dbReference>
<gene>
    <name evidence="1" type="ORF">SDC9_190016</name>
</gene>
<evidence type="ECO:0000313" key="1">
    <source>
        <dbReference type="EMBL" id="MPN42459.1"/>
    </source>
</evidence>